<sequence>MREIFDSKVDWKTPLDQKICDEWYKLCKEVDLATLSIPRYVLSPRVGDQKRFGCSQMQAGLQSRCVPSGTIPGPPAPFAARQRSRSIVNRSLDQLTITRSTKIGLSWLTDQTAATVPNPLVLSSRPLVSYQPKK</sequence>
<dbReference type="Pfam" id="PF05380">
    <property type="entry name" value="Peptidase_A17"/>
    <property type="match status" value="1"/>
</dbReference>
<protein>
    <submittedName>
        <fullName evidence="1">Uncharacterized protein</fullName>
    </submittedName>
</protein>
<organism evidence="1 2">
    <name type="scientific">Necator americanus</name>
    <name type="common">Human hookworm</name>
    <dbReference type="NCBI Taxonomy" id="51031"/>
    <lineage>
        <taxon>Eukaryota</taxon>
        <taxon>Metazoa</taxon>
        <taxon>Ecdysozoa</taxon>
        <taxon>Nematoda</taxon>
        <taxon>Chromadorea</taxon>
        <taxon>Rhabditida</taxon>
        <taxon>Rhabditina</taxon>
        <taxon>Rhabditomorpha</taxon>
        <taxon>Strongyloidea</taxon>
        <taxon>Ancylostomatidae</taxon>
        <taxon>Bunostominae</taxon>
        <taxon>Necator</taxon>
    </lineage>
</organism>
<keyword evidence="2" id="KW-1185">Reference proteome</keyword>
<comment type="caution">
    <text evidence="1">The sequence shown here is derived from an EMBL/GenBank/DDBJ whole genome shotgun (WGS) entry which is preliminary data.</text>
</comment>
<gene>
    <name evidence="1" type="primary">Necator_chrIV.g15803</name>
    <name evidence="1" type="ORF">RB195_002508</name>
</gene>
<name>A0ABR1DJE3_NECAM</name>
<evidence type="ECO:0000313" key="2">
    <source>
        <dbReference type="Proteomes" id="UP001303046"/>
    </source>
</evidence>
<dbReference type="InterPro" id="IPR008042">
    <property type="entry name" value="Retrotrans_Pao"/>
</dbReference>
<accession>A0ABR1DJE3</accession>
<dbReference type="EMBL" id="JAVFWL010000004">
    <property type="protein sequence ID" value="KAK6750576.1"/>
    <property type="molecule type" value="Genomic_DNA"/>
</dbReference>
<dbReference type="Proteomes" id="UP001303046">
    <property type="component" value="Unassembled WGS sequence"/>
</dbReference>
<reference evidence="1 2" key="1">
    <citation type="submission" date="2023-08" db="EMBL/GenBank/DDBJ databases">
        <title>A Necator americanus chromosomal reference genome.</title>
        <authorList>
            <person name="Ilik V."/>
            <person name="Petrzelkova K.J."/>
            <person name="Pardy F."/>
            <person name="Fuh T."/>
            <person name="Niatou-Singa F.S."/>
            <person name="Gouil Q."/>
            <person name="Baker L."/>
            <person name="Ritchie M.E."/>
            <person name="Jex A.R."/>
            <person name="Gazzola D."/>
            <person name="Li H."/>
            <person name="Toshio Fujiwara R."/>
            <person name="Zhan B."/>
            <person name="Aroian R.V."/>
            <person name="Pafco B."/>
            <person name="Schwarz E.M."/>
        </authorList>
    </citation>
    <scope>NUCLEOTIDE SEQUENCE [LARGE SCALE GENOMIC DNA]</scope>
    <source>
        <strain evidence="1 2">Aroian</strain>
        <tissue evidence="1">Whole animal</tissue>
    </source>
</reference>
<evidence type="ECO:0000313" key="1">
    <source>
        <dbReference type="EMBL" id="KAK6750576.1"/>
    </source>
</evidence>
<proteinExistence type="predicted"/>